<reference evidence="7" key="2">
    <citation type="submission" date="2012-08" db="EMBL/GenBank/DDBJ databases">
        <title>Genome sequence of Kazachstania naganishii.</title>
        <authorList>
            <person name="Gordon J.L."/>
            <person name="Armisen D."/>
            <person name="Proux-Wera E."/>
            <person name="OhEigeartaigh S.S."/>
            <person name="Byrne K.P."/>
            <person name="Wolfe K.H."/>
        </authorList>
    </citation>
    <scope>NUCLEOTIDE SEQUENCE [LARGE SCALE GENOMIC DNA]</scope>
    <source>
        <strain evidence="7">ATCC MYA-139 / BCRC 22969 / CBS 8797 / CCRC 22969 / KCTC 17520 / NBRC 10181 / NCYC 3082</strain>
    </source>
</reference>
<feature type="region of interest" description="Disordered" evidence="4">
    <location>
        <begin position="194"/>
        <end position="237"/>
    </location>
</feature>
<sequence length="635" mass="68219">MNSNSSGFFTSNNTFGNSSDNLSTAHNQHIPDLHSHTASSPMHDSQPAIDTTSSDSTGGDLNETNISSMLNNFSLGLNASQQELPTTTYSLKISRLPRDISAREPYALFALAEGILCVELHPKDEERTNVGNTDILDTETFIIAKFESLPLAVRYANTLNEKLELFGPSFPFKSHIELIDESNRKHIPFQTMLAPGSYDRPNSQQQTLPGNSLGSNARPQLSGQRSRFSFSDPFSLEAGQPLEQGTHQIKSSSMSHAQTTDLGLKTRDLGKSLLLMENDEINDNIWGPSGINTFSNTPQPPTPTMPWSSGPPSTTGRRQSSVFFLPSAGGSTIQPPLSNLDMQQSMQMNNMPNTISGSTSSMNAYGLMNQMPPQNQNLSQQMNPMLGAVNEMNGGAGQGFNSQSHLSNIQNVTPHKNKLPASGNRPIPSHGASTPPNNVSHGPIDLTSMGSGMKPATNPSVAPANVAGSSTMSQADLSLLAKVPPPANPADQNPPCNTLYVGNLPPDATEQELRHLFSAQQGFRRLSFRNKNGNGNGHGPMCFVEFDDVSFATRALAELYGSKLPRSTISNKGGIRLSFSKNPLGVRGPNSKRNLNTPTNTGTSPNNSIQHQGPPAGNALNNVNYSYTLGYTKST</sequence>
<feature type="compositionally biased region" description="Polar residues" evidence="4">
    <location>
        <begin position="305"/>
        <end position="317"/>
    </location>
</feature>
<dbReference type="PROSITE" id="PS50102">
    <property type="entry name" value="RRM"/>
    <property type="match status" value="1"/>
</dbReference>
<dbReference type="GO" id="GO:0008361">
    <property type="term" value="P:regulation of cell size"/>
    <property type="evidence" value="ECO:0007669"/>
    <property type="project" value="EnsemblFungi"/>
</dbReference>
<dbReference type="SUPFAM" id="SSF54928">
    <property type="entry name" value="RNA-binding domain, RBD"/>
    <property type="match status" value="1"/>
</dbReference>
<evidence type="ECO:0000313" key="6">
    <source>
        <dbReference type="EMBL" id="CCK70780.1"/>
    </source>
</evidence>
<feature type="region of interest" description="Disordered" evidence="4">
    <location>
        <begin position="1"/>
        <end position="63"/>
    </location>
</feature>
<dbReference type="EMBL" id="HE978319">
    <property type="protein sequence ID" value="CCK70780.1"/>
    <property type="molecule type" value="Genomic_DNA"/>
</dbReference>
<proteinExistence type="predicted"/>
<dbReference type="InterPro" id="IPR000504">
    <property type="entry name" value="RRM_dom"/>
</dbReference>
<dbReference type="GeneID" id="34526495"/>
<keyword evidence="1" id="KW-0597">Phosphoprotein</keyword>
<dbReference type="Pfam" id="PF00076">
    <property type="entry name" value="RRM_1"/>
    <property type="match status" value="1"/>
</dbReference>
<evidence type="ECO:0000256" key="2">
    <source>
        <dbReference type="ARBA" id="ARBA00022884"/>
    </source>
</evidence>
<feature type="compositionally biased region" description="Low complexity" evidence="4">
    <location>
        <begin position="1"/>
        <end position="19"/>
    </location>
</feature>
<dbReference type="RefSeq" id="XP_022465026.1">
    <property type="nucleotide sequence ID" value="XM_022608539.1"/>
</dbReference>
<feature type="region of interest" description="Disordered" evidence="4">
    <location>
        <begin position="575"/>
        <end position="621"/>
    </location>
</feature>
<evidence type="ECO:0000313" key="7">
    <source>
        <dbReference type="Proteomes" id="UP000006310"/>
    </source>
</evidence>
<accession>J7R7D7</accession>
<dbReference type="STRING" id="1071383.J7R7D7"/>
<feature type="region of interest" description="Disordered" evidence="4">
    <location>
        <begin position="286"/>
        <end position="317"/>
    </location>
</feature>
<feature type="region of interest" description="Disordered" evidence="4">
    <location>
        <begin position="414"/>
        <end position="439"/>
    </location>
</feature>
<feature type="compositionally biased region" description="Polar residues" evidence="4">
    <location>
        <begin position="36"/>
        <end position="63"/>
    </location>
</feature>
<dbReference type="eggNOG" id="KOG0118">
    <property type="taxonomic scope" value="Eukaryota"/>
</dbReference>
<reference evidence="6 7" key="1">
    <citation type="journal article" date="2011" name="Proc. Natl. Acad. Sci. U.S.A.">
        <title>Evolutionary erosion of yeast sex chromosomes by mating-type switching accidents.</title>
        <authorList>
            <person name="Gordon J.L."/>
            <person name="Armisen D."/>
            <person name="Proux-Wera E."/>
            <person name="Oheigeartaigh S.S."/>
            <person name="Byrne K.P."/>
            <person name="Wolfe K.H."/>
        </authorList>
    </citation>
    <scope>NUCLEOTIDE SEQUENCE [LARGE SCALE GENOMIC DNA]</scope>
    <source>
        <strain evidence="7">ATCC MYA-139 / BCRC 22969 / CBS 8797 / CCRC 22969 / KCTC 17520 / NBRC 10181 / NCYC 3082</strain>
    </source>
</reference>
<feature type="domain" description="RRM" evidence="5">
    <location>
        <begin position="497"/>
        <end position="582"/>
    </location>
</feature>
<dbReference type="PANTHER" id="PTHR10501">
    <property type="entry name" value="U1 SMALL NUCLEAR RIBONUCLEOPROTEIN A/U2 SMALL NUCLEAR RIBONUCLEOPROTEIN B"/>
    <property type="match status" value="1"/>
</dbReference>
<keyword evidence="2 3" id="KW-0694">RNA-binding</keyword>
<evidence type="ECO:0000256" key="3">
    <source>
        <dbReference type="PROSITE-ProRule" id="PRU00176"/>
    </source>
</evidence>
<dbReference type="InterPro" id="IPR012677">
    <property type="entry name" value="Nucleotide-bd_a/b_plait_sf"/>
</dbReference>
<evidence type="ECO:0000256" key="4">
    <source>
        <dbReference type="SAM" id="MobiDB-lite"/>
    </source>
</evidence>
<protein>
    <recommendedName>
        <fullName evidence="5">RRM domain-containing protein</fullName>
    </recommendedName>
</protein>
<dbReference type="HOGENOM" id="CLU_018359_0_0_1"/>
<dbReference type="FunFam" id="3.30.70.330:FF:000089">
    <property type="entry name" value="RNA binding protein"/>
    <property type="match status" value="1"/>
</dbReference>
<organism evidence="6 7">
    <name type="scientific">Huiozyma naganishii (strain ATCC MYA-139 / BCRC 22969 / CBS 8797 / KCTC 17520 / NBRC 10181 / NCYC 3082 / Yp74L-3)</name>
    <name type="common">Yeast</name>
    <name type="synonym">Kazachstania naganishii</name>
    <dbReference type="NCBI Taxonomy" id="1071383"/>
    <lineage>
        <taxon>Eukaryota</taxon>
        <taxon>Fungi</taxon>
        <taxon>Dikarya</taxon>
        <taxon>Ascomycota</taxon>
        <taxon>Saccharomycotina</taxon>
        <taxon>Saccharomycetes</taxon>
        <taxon>Saccharomycetales</taxon>
        <taxon>Saccharomycetaceae</taxon>
        <taxon>Huiozyma</taxon>
    </lineage>
</organism>
<dbReference type="AlphaFoldDB" id="J7R7D7"/>
<dbReference type="InterPro" id="IPR035979">
    <property type="entry name" value="RBD_domain_sf"/>
</dbReference>
<dbReference type="OMA" id="PQPEHMY"/>
<dbReference type="Gene3D" id="3.30.70.330">
    <property type="match status" value="1"/>
</dbReference>
<dbReference type="GO" id="GO:0061157">
    <property type="term" value="P:mRNA destabilization"/>
    <property type="evidence" value="ECO:0007669"/>
    <property type="project" value="EnsemblFungi"/>
</dbReference>
<evidence type="ECO:0000256" key="1">
    <source>
        <dbReference type="ARBA" id="ARBA00022553"/>
    </source>
</evidence>
<gene>
    <name evidence="6" type="primary">KNAG0F01120</name>
    <name evidence="6" type="ordered locus">KNAG_0F01120</name>
</gene>
<dbReference type="OrthoDB" id="431169at2759"/>
<dbReference type="SMART" id="SM00360">
    <property type="entry name" value="RRM"/>
    <property type="match status" value="1"/>
</dbReference>
<dbReference type="GO" id="GO:0003723">
    <property type="term" value="F:RNA binding"/>
    <property type="evidence" value="ECO:0007669"/>
    <property type="project" value="UniProtKB-UniRule"/>
</dbReference>
<evidence type="ECO:0000259" key="5">
    <source>
        <dbReference type="PROSITE" id="PS50102"/>
    </source>
</evidence>
<name>J7R7D7_HUIN7</name>
<dbReference type="KEGG" id="kng:KNAG_0F01120"/>
<dbReference type="Proteomes" id="UP000006310">
    <property type="component" value="Chromosome 6"/>
</dbReference>
<feature type="compositionally biased region" description="Low complexity" evidence="4">
    <location>
        <begin position="596"/>
        <end position="608"/>
    </location>
</feature>
<feature type="compositionally biased region" description="Polar residues" evidence="4">
    <location>
        <begin position="200"/>
        <end position="229"/>
    </location>
</feature>
<keyword evidence="7" id="KW-1185">Reference proteome</keyword>